<reference evidence="2 3" key="1">
    <citation type="submission" date="2018-09" db="EMBL/GenBank/DDBJ databases">
        <title>YIM PH21274 draft genome.</title>
        <authorList>
            <person name="Miao C."/>
        </authorList>
    </citation>
    <scope>NUCLEOTIDE SEQUENCE [LARGE SCALE GENOMIC DNA]</scope>
    <source>
        <strain evidence="2 3">YIM PH 21724</strain>
    </source>
</reference>
<dbReference type="Gene3D" id="3.40.30.10">
    <property type="entry name" value="Glutaredoxin"/>
    <property type="match status" value="1"/>
</dbReference>
<dbReference type="EMBL" id="QZFU01000015">
    <property type="protein sequence ID" value="RJO77666.1"/>
    <property type="molecule type" value="Genomic_DNA"/>
</dbReference>
<dbReference type="RefSeq" id="WP_120039191.1">
    <property type="nucleotide sequence ID" value="NZ_QZFU01000015.1"/>
</dbReference>
<evidence type="ECO:0000259" key="1">
    <source>
        <dbReference type="PROSITE" id="PS50404"/>
    </source>
</evidence>
<dbReference type="Pfam" id="PF05402">
    <property type="entry name" value="PqqD"/>
    <property type="match status" value="1"/>
</dbReference>
<dbReference type="InterPro" id="IPR041881">
    <property type="entry name" value="PqqD_sf"/>
</dbReference>
<proteinExistence type="predicted"/>
<dbReference type="Gene3D" id="1.20.1050.10">
    <property type="match status" value="1"/>
</dbReference>
<dbReference type="SUPFAM" id="SSF47616">
    <property type="entry name" value="GST C-terminal domain-like"/>
    <property type="match status" value="1"/>
</dbReference>
<evidence type="ECO:0000313" key="2">
    <source>
        <dbReference type="EMBL" id="RJO77666.1"/>
    </source>
</evidence>
<dbReference type="InterPro" id="IPR008792">
    <property type="entry name" value="PQQD"/>
</dbReference>
<accession>A0A3A4KPG8</accession>
<organism evidence="2 3">
    <name type="scientific">Nocardia panacis</name>
    <dbReference type="NCBI Taxonomy" id="2340916"/>
    <lineage>
        <taxon>Bacteria</taxon>
        <taxon>Bacillati</taxon>
        <taxon>Actinomycetota</taxon>
        <taxon>Actinomycetes</taxon>
        <taxon>Mycobacteriales</taxon>
        <taxon>Nocardiaceae</taxon>
        <taxon>Nocardia</taxon>
    </lineage>
</organism>
<dbReference type="PROSITE" id="PS50404">
    <property type="entry name" value="GST_NTER"/>
    <property type="match status" value="1"/>
</dbReference>
<protein>
    <recommendedName>
        <fullName evidence="1">GST N-terminal domain-containing protein</fullName>
    </recommendedName>
</protein>
<evidence type="ECO:0000313" key="3">
    <source>
        <dbReference type="Proteomes" id="UP000266677"/>
    </source>
</evidence>
<dbReference type="Pfam" id="PF13409">
    <property type="entry name" value="GST_N_2"/>
    <property type="match status" value="1"/>
</dbReference>
<dbReference type="AlphaFoldDB" id="A0A3A4KPG8"/>
<sequence>MLILYVGDAHFSGWSMRGRIAVREKDISFEERCIELDWPTGETADGVLTVGDLPEEREARIGCQCSFADLAAHDVERALAGSVVGMLPRVPVLVDTLTGAVASDVVSIAEYLDEIAPESGVRLMGATSAHRSVIRSLCAWASHDLARLIDDAPYAVSLRSRPWTDLAPAAVEQGRWVCETVAGLLDRYGGPYAVGAFSLVDVMLSTNFQQITGLGMPIADARVADYAVRLLERASVRDHLDSARAVYRAIDEAQTGSPQWILRHYRYNRQQRLLHDWQTDTCVRLRNRAAERIVDLAYTGHSVDQIARTLAGEFRAGREQLTVDVLGFLDRLAPAFESGATS</sequence>
<keyword evidence="3" id="KW-1185">Reference proteome</keyword>
<feature type="domain" description="GST N-terminal" evidence="1">
    <location>
        <begin position="2"/>
        <end position="120"/>
    </location>
</feature>
<gene>
    <name evidence="2" type="ORF">D5S18_07995</name>
</gene>
<dbReference type="Gene3D" id="1.10.10.1150">
    <property type="entry name" value="Coenzyme PQQ synthesis protein D (PqqD)"/>
    <property type="match status" value="1"/>
</dbReference>
<dbReference type="InterPro" id="IPR036282">
    <property type="entry name" value="Glutathione-S-Trfase_C_sf"/>
</dbReference>
<dbReference type="InterPro" id="IPR004045">
    <property type="entry name" value="Glutathione_S-Trfase_N"/>
</dbReference>
<name>A0A3A4KPG8_9NOCA</name>
<comment type="caution">
    <text evidence="2">The sequence shown here is derived from an EMBL/GenBank/DDBJ whole genome shotgun (WGS) entry which is preliminary data.</text>
</comment>
<dbReference type="OrthoDB" id="9799538at2"/>
<dbReference type="Proteomes" id="UP000266677">
    <property type="component" value="Unassembled WGS sequence"/>
</dbReference>